<dbReference type="EMBL" id="PHAH01000006">
    <property type="protein sequence ID" value="PKM89062.1"/>
    <property type="molecule type" value="Genomic_DNA"/>
</dbReference>
<sequence>MDNIFSENKQLIVKGAKNCSEENNNHIPSKIPLNNIKMEGDLHKQIIERFSSKRKKKIAAKAKKVTIA</sequence>
<comment type="caution">
    <text evidence="1">The sequence shown here is derived from an EMBL/GenBank/DDBJ whole genome shotgun (WGS) entry which is preliminary data.</text>
</comment>
<protein>
    <submittedName>
        <fullName evidence="1">Uncharacterized protein</fullName>
    </submittedName>
</protein>
<organism evidence="1 2">
    <name type="scientific">Candidatus Falkowbacteria bacterium HGW-Falkowbacteria-2</name>
    <dbReference type="NCBI Taxonomy" id="2013769"/>
    <lineage>
        <taxon>Bacteria</taxon>
        <taxon>Candidatus Falkowiibacteriota</taxon>
    </lineage>
</organism>
<reference evidence="1 2" key="1">
    <citation type="journal article" date="2017" name="ISME J.">
        <title>Potential for microbial H2 and metal transformations associated with novel bacteria and archaea in deep terrestrial subsurface sediments.</title>
        <authorList>
            <person name="Hernsdorf A.W."/>
            <person name="Amano Y."/>
            <person name="Miyakawa K."/>
            <person name="Ise K."/>
            <person name="Suzuki Y."/>
            <person name="Anantharaman K."/>
            <person name="Probst A."/>
            <person name="Burstein D."/>
            <person name="Thomas B.C."/>
            <person name="Banfield J.F."/>
        </authorList>
    </citation>
    <scope>NUCLEOTIDE SEQUENCE [LARGE SCALE GENOMIC DNA]</scope>
    <source>
        <strain evidence="1">HGW-Falkowbacteria-2</strain>
    </source>
</reference>
<dbReference type="AlphaFoldDB" id="A0A2N2E308"/>
<name>A0A2N2E308_9BACT</name>
<evidence type="ECO:0000313" key="2">
    <source>
        <dbReference type="Proteomes" id="UP000233325"/>
    </source>
</evidence>
<proteinExistence type="predicted"/>
<accession>A0A2N2E308</accession>
<dbReference type="Proteomes" id="UP000233325">
    <property type="component" value="Unassembled WGS sequence"/>
</dbReference>
<evidence type="ECO:0000313" key="1">
    <source>
        <dbReference type="EMBL" id="PKM89062.1"/>
    </source>
</evidence>
<gene>
    <name evidence="1" type="ORF">CVU83_00795</name>
</gene>